<feature type="compositionally biased region" description="Polar residues" evidence="7">
    <location>
        <begin position="62"/>
        <end position="75"/>
    </location>
</feature>
<evidence type="ECO:0000259" key="8">
    <source>
        <dbReference type="PROSITE" id="PS50071"/>
    </source>
</evidence>
<comment type="subcellular location">
    <subcellularLocation>
        <location evidence="1 6">Nucleus</location>
    </subcellularLocation>
</comment>
<dbReference type="InterPro" id="IPR017970">
    <property type="entry name" value="Homeobox_CS"/>
</dbReference>
<dbReference type="InterPro" id="IPR008422">
    <property type="entry name" value="KN_HD"/>
</dbReference>
<dbReference type="OrthoDB" id="21495at2759"/>
<dbReference type="SMART" id="SM00389">
    <property type="entry name" value="HOX"/>
    <property type="match status" value="1"/>
</dbReference>
<evidence type="ECO:0000313" key="9">
    <source>
        <dbReference type="Proteomes" id="UP000694845"/>
    </source>
</evidence>
<dbReference type="Gene3D" id="1.10.10.60">
    <property type="entry name" value="Homeodomain-like"/>
    <property type="match status" value="1"/>
</dbReference>
<dbReference type="Pfam" id="PF05920">
    <property type="entry name" value="Homeobox_KN"/>
    <property type="match status" value="1"/>
</dbReference>
<dbReference type="KEGG" id="aplc:110986580"/>
<evidence type="ECO:0000313" key="10">
    <source>
        <dbReference type="RefSeq" id="XP_022104245.1"/>
    </source>
</evidence>
<name>A0A8B7ZH90_ACAPL</name>
<keyword evidence="9" id="KW-1185">Reference proteome</keyword>
<protein>
    <submittedName>
        <fullName evidence="10">Homeobox protein Mohawk-like</fullName>
    </submittedName>
</protein>
<accession>A0A8B7ZH90</accession>
<reference evidence="10" key="1">
    <citation type="submission" date="2025-08" db="UniProtKB">
        <authorList>
            <consortium name="RefSeq"/>
        </authorList>
    </citation>
    <scope>IDENTIFICATION</scope>
</reference>
<feature type="region of interest" description="Disordered" evidence="7">
    <location>
        <begin position="39"/>
        <end position="80"/>
    </location>
</feature>
<feature type="region of interest" description="Disordered" evidence="7">
    <location>
        <begin position="210"/>
        <end position="229"/>
    </location>
</feature>
<evidence type="ECO:0000256" key="4">
    <source>
        <dbReference type="ARBA" id="ARBA00023155"/>
    </source>
</evidence>
<keyword evidence="4 6" id="KW-0371">Homeobox</keyword>
<dbReference type="InterPro" id="IPR009057">
    <property type="entry name" value="Homeodomain-like_sf"/>
</dbReference>
<dbReference type="PANTHER" id="PTHR11211">
    <property type="entry name" value="IROQUOIS-CLASS HOMEODOMAIN PROTEIN IRX"/>
    <property type="match status" value="1"/>
</dbReference>
<evidence type="ECO:0000256" key="7">
    <source>
        <dbReference type="SAM" id="MobiDB-lite"/>
    </source>
</evidence>
<dbReference type="InterPro" id="IPR001356">
    <property type="entry name" value="HD"/>
</dbReference>
<dbReference type="GO" id="GO:0000981">
    <property type="term" value="F:DNA-binding transcription factor activity, RNA polymerase II-specific"/>
    <property type="evidence" value="ECO:0007669"/>
    <property type="project" value="InterPro"/>
</dbReference>
<dbReference type="CDD" id="cd00086">
    <property type="entry name" value="homeodomain"/>
    <property type="match status" value="1"/>
</dbReference>
<proteinExistence type="inferred from homology"/>
<evidence type="ECO:0000256" key="5">
    <source>
        <dbReference type="ARBA" id="ARBA00023242"/>
    </source>
</evidence>
<dbReference type="OMA" id="THRFANE"/>
<dbReference type="GO" id="GO:0048468">
    <property type="term" value="P:cell development"/>
    <property type="evidence" value="ECO:0007669"/>
    <property type="project" value="TreeGrafter"/>
</dbReference>
<dbReference type="PROSITE" id="PS50071">
    <property type="entry name" value="HOMEOBOX_2"/>
    <property type="match status" value="1"/>
</dbReference>
<evidence type="ECO:0000256" key="6">
    <source>
        <dbReference type="PROSITE-ProRule" id="PRU00108"/>
    </source>
</evidence>
<evidence type="ECO:0000256" key="3">
    <source>
        <dbReference type="ARBA" id="ARBA00023125"/>
    </source>
</evidence>
<keyword evidence="3 6" id="KW-0238">DNA-binding</keyword>
<dbReference type="PROSITE" id="PS00027">
    <property type="entry name" value="HOMEOBOX_1"/>
    <property type="match status" value="1"/>
</dbReference>
<organism evidence="9 10">
    <name type="scientific">Acanthaster planci</name>
    <name type="common">Crown-of-thorns starfish</name>
    <dbReference type="NCBI Taxonomy" id="133434"/>
    <lineage>
        <taxon>Eukaryota</taxon>
        <taxon>Metazoa</taxon>
        <taxon>Echinodermata</taxon>
        <taxon>Eleutherozoa</taxon>
        <taxon>Asterozoa</taxon>
        <taxon>Asteroidea</taxon>
        <taxon>Valvatacea</taxon>
        <taxon>Valvatida</taxon>
        <taxon>Acanthasteridae</taxon>
        <taxon>Acanthaster</taxon>
    </lineage>
</organism>
<evidence type="ECO:0000256" key="1">
    <source>
        <dbReference type="ARBA" id="ARBA00004123"/>
    </source>
</evidence>
<dbReference type="GO" id="GO:0007517">
    <property type="term" value="P:muscle organ development"/>
    <property type="evidence" value="ECO:0007669"/>
    <property type="project" value="TreeGrafter"/>
</dbReference>
<sequence>MTMEQDSTEGEMLVSVNSNKGMPTVPLSEDRQNTVCRDYPTCRPLGPDGDSERSQIKGLRTRGNSPSGILLSSNPSHRRRTLQDMTKPLKTWLYENRSNPYPTKKEKVALAADSEMTLVQVSNWFANARRRLKNTAQKPGLTWSKRVKLCNRQASDNAEGLSVASSASEELGVSIREETEKVMCPDHPCVSAPRWASSCGLPAGSPAVISQNDSSLEGSPPSPAFFPETTNSHKFKQSILHRYLNDSIALQRSGYHLPQSHEFATGGTVRYSESVDSSCSPTSIGSDGNQSAFHDECALCADYRPRPDQVQSRPISKHGDVSCRPAADADEIYWKEIIAAVVLTNMARAKQLRQGLL</sequence>
<dbReference type="RefSeq" id="XP_022104245.1">
    <property type="nucleotide sequence ID" value="XM_022248553.1"/>
</dbReference>
<dbReference type="SUPFAM" id="SSF46689">
    <property type="entry name" value="Homeodomain-like"/>
    <property type="match status" value="1"/>
</dbReference>
<gene>
    <name evidence="10" type="primary">LOC110986580</name>
</gene>
<dbReference type="GO" id="GO:0000978">
    <property type="term" value="F:RNA polymerase II cis-regulatory region sequence-specific DNA binding"/>
    <property type="evidence" value="ECO:0007669"/>
    <property type="project" value="TreeGrafter"/>
</dbReference>
<dbReference type="AlphaFoldDB" id="A0A8B7ZH90"/>
<dbReference type="GeneID" id="110986580"/>
<feature type="DNA-binding region" description="Homeobox" evidence="6">
    <location>
        <begin position="74"/>
        <end position="136"/>
    </location>
</feature>
<dbReference type="Proteomes" id="UP000694845">
    <property type="component" value="Unplaced"/>
</dbReference>
<evidence type="ECO:0000256" key="2">
    <source>
        <dbReference type="ARBA" id="ARBA00008446"/>
    </source>
</evidence>
<dbReference type="PANTHER" id="PTHR11211:SF3">
    <property type="entry name" value="HOMEOBOX PROTEIN MOHAWK"/>
    <property type="match status" value="1"/>
</dbReference>
<feature type="domain" description="Homeobox" evidence="8">
    <location>
        <begin position="72"/>
        <end position="135"/>
    </location>
</feature>
<comment type="similarity">
    <text evidence="2">Belongs to the TALE/IRO homeobox family.</text>
</comment>
<keyword evidence="5 6" id="KW-0539">Nucleus</keyword>
<dbReference type="GO" id="GO:0005634">
    <property type="term" value="C:nucleus"/>
    <property type="evidence" value="ECO:0007669"/>
    <property type="project" value="UniProtKB-SubCell"/>
</dbReference>